<keyword evidence="2" id="KW-1185">Reference proteome</keyword>
<dbReference type="AlphaFoldDB" id="A0A4Y2Q680"/>
<organism evidence="1 2">
    <name type="scientific">Araneus ventricosus</name>
    <name type="common">Orbweaver spider</name>
    <name type="synonym">Epeira ventricosa</name>
    <dbReference type="NCBI Taxonomy" id="182803"/>
    <lineage>
        <taxon>Eukaryota</taxon>
        <taxon>Metazoa</taxon>
        <taxon>Ecdysozoa</taxon>
        <taxon>Arthropoda</taxon>
        <taxon>Chelicerata</taxon>
        <taxon>Arachnida</taxon>
        <taxon>Araneae</taxon>
        <taxon>Araneomorphae</taxon>
        <taxon>Entelegynae</taxon>
        <taxon>Araneoidea</taxon>
        <taxon>Araneidae</taxon>
        <taxon>Araneus</taxon>
    </lineage>
</organism>
<dbReference type="OrthoDB" id="6436396at2759"/>
<dbReference type="EMBL" id="BGPR01013025">
    <property type="protein sequence ID" value="GBN58924.1"/>
    <property type="molecule type" value="Genomic_DNA"/>
</dbReference>
<evidence type="ECO:0000313" key="2">
    <source>
        <dbReference type="Proteomes" id="UP000499080"/>
    </source>
</evidence>
<dbReference type="InterPro" id="IPR008042">
    <property type="entry name" value="Retrotrans_Pao"/>
</dbReference>
<evidence type="ECO:0000313" key="1">
    <source>
        <dbReference type="EMBL" id="GBN58924.1"/>
    </source>
</evidence>
<name>A0A4Y2Q680_ARAVE</name>
<sequence length="200" mass="23074">MLTPSTLLPELILQDLRKWHFSWEEELSFTVVDMFSKWLNEMHLSKDVVLTGFKNFYETSELHVFVDACKGAYVASIFVRSEVEGESKVRLIRAKNRLVPLKSWSIPRWELMAFCIGARLVTSVIKAIDASGIKVALWSDSTVALWWSKEYGEWSVFVANRFNEIRWLTGCYSLRYVPGNMNIAYLLTCGCTPQQMLNSK</sequence>
<proteinExistence type="predicted"/>
<feature type="non-terminal residue" evidence="1">
    <location>
        <position position="200"/>
    </location>
</feature>
<reference evidence="1 2" key="1">
    <citation type="journal article" date="2019" name="Sci. Rep.">
        <title>Orb-weaving spider Araneus ventricosus genome elucidates the spidroin gene catalogue.</title>
        <authorList>
            <person name="Kono N."/>
            <person name="Nakamura H."/>
            <person name="Ohtoshi R."/>
            <person name="Moran D.A.P."/>
            <person name="Shinohara A."/>
            <person name="Yoshida Y."/>
            <person name="Fujiwara M."/>
            <person name="Mori M."/>
            <person name="Tomita M."/>
            <person name="Arakawa K."/>
        </authorList>
    </citation>
    <scope>NUCLEOTIDE SEQUENCE [LARGE SCALE GENOMIC DNA]</scope>
</reference>
<dbReference type="Proteomes" id="UP000499080">
    <property type="component" value="Unassembled WGS sequence"/>
</dbReference>
<accession>A0A4Y2Q680</accession>
<dbReference type="Pfam" id="PF05380">
    <property type="entry name" value="Peptidase_A17"/>
    <property type="match status" value="1"/>
</dbReference>
<comment type="caution">
    <text evidence="1">The sequence shown here is derived from an EMBL/GenBank/DDBJ whole genome shotgun (WGS) entry which is preliminary data.</text>
</comment>
<evidence type="ECO:0008006" key="3">
    <source>
        <dbReference type="Google" id="ProtNLM"/>
    </source>
</evidence>
<gene>
    <name evidence="1" type="ORF">AVEN_76851_1</name>
</gene>
<dbReference type="PANTHER" id="PTHR47331">
    <property type="entry name" value="PHD-TYPE DOMAIN-CONTAINING PROTEIN"/>
    <property type="match status" value="1"/>
</dbReference>
<protein>
    <recommendedName>
        <fullName evidence="3">RNase H type-1 domain-containing protein</fullName>
    </recommendedName>
</protein>